<keyword evidence="1" id="KW-0812">Transmembrane</keyword>
<sequence>MPPLDSPQFATWMLQVLPVAYLAITFLQSGLDKVLDWKGNLGWQTQLFSKVPVLRGQVKPALATLTVLEILDGLLCAVGLVMLVATGSGRIACIGGMLSGVTFLALLGGQRLAKDYAGAAGIAPYFLVSLAAVFFNRG</sequence>
<proteinExistence type="predicted"/>
<comment type="caution">
    <text evidence="2">The sequence shown here is derived from an EMBL/GenBank/DDBJ whole genome shotgun (WGS) entry which is preliminary data.</text>
</comment>
<gene>
    <name evidence="2" type="ORF">SYV04_21765</name>
</gene>
<feature type="transmembrane region" description="Helical" evidence="1">
    <location>
        <begin position="91"/>
        <end position="110"/>
    </location>
</feature>
<reference evidence="2 3" key="1">
    <citation type="submission" date="2023-12" db="EMBL/GenBank/DDBJ databases">
        <title>the genome sequence of Hyalangium sp. s54d21.</title>
        <authorList>
            <person name="Zhang X."/>
        </authorList>
    </citation>
    <scope>NUCLEOTIDE SEQUENCE [LARGE SCALE GENOMIC DNA]</scope>
    <source>
        <strain evidence="3">s54d21</strain>
    </source>
</reference>
<protein>
    <submittedName>
        <fullName evidence="2">DoxX family protein</fullName>
    </submittedName>
</protein>
<evidence type="ECO:0000313" key="3">
    <source>
        <dbReference type="Proteomes" id="UP001291309"/>
    </source>
</evidence>
<evidence type="ECO:0000313" key="2">
    <source>
        <dbReference type="EMBL" id="MDY7229055.1"/>
    </source>
</evidence>
<accession>A0ABU5H6F8</accession>
<evidence type="ECO:0000256" key="1">
    <source>
        <dbReference type="SAM" id="Phobius"/>
    </source>
</evidence>
<dbReference type="Proteomes" id="UP001291309">
    <property type="component" value="Unassembled WGS sequence"/>
</dbReference>
<feature type="transmembrane region" description="Helical" evidence="1">
    <location>
        <begin position="116"/>
        <end position="135"/>
    </location>
</feature>
<dbReference type="EMBL" id="JAXIVS010000007">
    <property type="protein sequence ID" value="MDY7229055.1"/>
    <property type="molecule type" value="Genomic_DNA"/>
</dbReference>
<keyword evidence="1" id="KW-0472">Membrane</keyword>
<dbReference type="RefSeq" id="WP_321547777.1">
    <property type="nucleotide sequence ID" value="NZ_JAXIVS010000007.1"/>
</dbReference>
<feature type="transmembrane region" description="Helical" evidence="1">
    <location>
        <begin position="12"/>
        <end position="31"/>
    </location>
</feature>
<keyword evidence="3" id="KW-1185">Reference proteome</keyword>
<keyword evidence="1" id="KW-1133">Transmembrane helix</keyword>
<feature type="transmembrane region" description="Helical" evidence="1">
    <location>
        <begin position="61"/>
        <end position="84"/>
    </location>
</feature>
<name>A0ABU5H6F8_9BACT</name>
<organism evidence="2 3">
    <name type="scientific">Hyalangium rubrum</name>
    <dbReference type="NCBI Taxonomy" id="3103134"/>
    <lineage>
        <taxon>Bacteria</taxon>
        <taxon>Pseudomonadati</taxon>
        <taxon>Myxococcota</taxon>
        <taxon>Myxococcia</taxon>
        <taxon>Myxococcales</taxon>
        <taxon>Cystobacterineae</taxon>
        <taxon>Archangiaceae</taxon>
        <taxon>Hyalangium</taxon>
    </lineage>
</organism>